<proteinExistence type="predicted"/>
<comment type="caution">
    <text evidence="1">The sequence shown here is derived from an EMBL/GenBank/DDBJ whole genome shotgun (WGS) entry which is preliminary data.</text>
</comment>
<dbReference type="AlphaFoldDB" id="A0A6N9VJ14"/>
<accession>A0A6N9VJ14</accession>
<dbReference type="RefSeq" id="WP_164359091.1">
    <property type="nucleotide sequence ID" value="NZ_CP109320.1"/>
</dbReference>
<gene>
    <name evidence="1" type="ORF">G3I39_37355</name>
</gene>
<name>A0A6N9VJ14_STRMI</name>
<evidence type="ECO:0000313" key="2">
    <source>
        <dbReference type="Proteomes" id="UP000471648"/>
    </source>
</evidence>
<dbReference type="Proteomes" id="UP000471648">
    <property type="component" value="Unassembled WGS sequence"/>
</dbReference>
<sequence>MVLYTTEIDPVLRVDVDGLDDLLTQPPKHRAGEGLSVPSAGLIAEAAAKLNRIVHLDAGSARERVHGELHDEGCDSWTLCTGTKGRGGQWTTGGG</sequence>
<protein>
    <submittedName>
        <fullName evidence="1">Uncharacterized protein</fullName>
    </submittedName>
</protein>
<dbReference type="EMBL" id="JAAGME010001594">
    <property type="protein sequence ID" value="NEB72703.1"/>
    <property type="molecule type" value="Genomic_DNA"/>
</dbReference>
<evidence type="ECO:0000313" key="1">
    <source>
        <dbReference type="EMBL" id="NEB72703.1"/>
    </source>
</evidence>
<organism evidence="1 2">
    <name type="scientific">Streptomyces microflavus</name>
    <name type="common">Streptomyces lipmanii</name>
    <dbReference type="NCBI Taxonomy" id="1919"/>
    <lineage>
        <taxon>Bacteria</taxon>
        <taxon>Bacillati</taxon>
        <taxon>Actinomycetota</taxon>
        <taxon>Actinomycetes</taxon>
        <taxon>Kitasatosporales</taxon>
        <taxon>Streptomycetaceae</taxon>
        <taxon>Streptomyces</taxon>
    </lineage>
</organism>
<reference evidence="1 2" key="1">
    <citation type="submission" date="2020-01" db="EMBL/GenBank/DDBJ databases">
        <title>Insect and environment-associated Actinomycetes.</title>
        <authorList>
            <person name="Currrie C."/>
            <person name="Chevrette M."/>
            <person name="Carlson C."/>
            <person name="Stubbendieck R."/>
            <person name="Wendt-Pienkowski E."/>
        </authorList>
    </citation>
    <scope>NUCLEOTIDE SEQUENCE [LARGE SCALE GENOMIC DNA]</scope>
    <source>
        <strain evidence="1 2">SID14438</strain>
    </source>
</reference>